<sequence>MKNKRKWVALVTTLLCMIPLLAGVLGGGEKAFAADSVNVTLHKKKMDEFPTNGTDNNGLENPAFDRYDPLEGITFTAWDITEDFYNALNAELTGNETDAEYNAKAKQVMEDFDLNAAQNAVRVGTDQTTDVNGEATFANLPAKNADGSYKVYFFEEHASPGVDIGSYKLIMMLPLKDGNTEITNIHLYPKNKVEGEDPEKELVDENGDPLPPRPAGAYDFEVGQQIHYRASFVIPNQIGDILSNGTPRYEKLEFNDAVDQTGVKFEGIDRIMMNGQQIDLATFLSNATYSYTNDGTDFSGYAGFDIAMNLTGAAGPATANYLSTYAGQRMEIFYTVSFTDETPVDLDINNEFTVTMNHDGGQDDSKVNPPIDPIKTGGKKFFKYAAGTTKEALGGAEFVVIRRVGGTDYYLTAGATSMIWTAVGANEDYATATKYVSGADGKFEVTGLEYGTYYLRETKAPSGFAKLTDDVTFVVDEGTYTGAADQEIENITKGGTLPSTGGMGIIAFIVIGLGLMAAAIVRYRRVQFEV</sequence>
<evidence type="ECO:0000259" key="4">
    <source>
        <dbReference type="Pfam" id="PF17802"/>
    </source>
</evidence>
<keyword evidence="1" id="KW-1133">Transmembrane helix</keyword>
<keyword evidence="2" id="KW-0732">Signal</keyword>
<evidence type="ECO:0000256" key="2">
    <source>
        <dbReference type="SAM" id="SignalP"/>
    </source>
</evidence>
<dbReference type="Pfam" id="PF17802">
    <property type="entry name" value="SpaA"/>
    <property type="match status" value="1"/>
</dbReference>
<evidence type="ECO:0000256" key="1">
    <source>
        <dbReference type="SAM" id="Phobius"/>
    </source>
</evidence>
<feature type="domain" description="Gram-positive pilin subunit D1 N-terminal" evidence="3">
    <location>
        <begin position="35"/>
        <end position="191"/>
    </location>
</feature>
<reference evidence="5 6" key="1">
    <citation type="submission" date="2023-03" db="EMBL/GenBank/DDBJ databases">
        <authorList>
            <person name="Shen W."/>
            <person name="Cai J."/>
        </authorList>
    </citation>
    <scope>NUCLEOTIDE SEQUENCE [LARGE SCALE GENOMIC DNA]</scope>
    <source>
        <strain evidence="5 6">D6-4</strain>
    </source>
</reference>
<dbReference type="NCBIfam" id="NF033902">
    <property type="entry name" value="iso_D2_wall_anc"/>
    <property type="match status" value="1"/>
</dbReference>
<comment type="caution">
    <text evidence="5">The sequence shown here is derived from an EMBL/GenBank/DDBJ whole genome shotgun (WGS) entry which is preliminary data.</text>
</comment>
<dbReference type="RefSeq" id="WP_311823448.1">
    <property type="nucleotide sequence ID" value="NZ_JARPYF010000015.1"/>
</dbReference>
<organism evidence="5 6">
    <name type="scientific">Enterococcus hulanensis</name>
    <dbReference type="NCBI Taxonomy" id="2559929"/>
    <lineage>
        <taxon>Bacteria</taxon>
        <taxon>Bacillati</taxon>
        <taxon>Bacillota</taxon>
        <taxon>Bacilli</taxon>
        <taxon>Lactobacillales</taxon>
        <taxon>Enterococcaceae</taxon>
        <taxon>Enterococcus</taxon>
    </lineage>
</organism>
<feature type="domain" description="SpaA-like prealbumin fold" evidence="4">
    <location>
        <begin position="388"/>
        <end position="481"/>
    </location>
</feature>
<evidence type="ECO:0000313" key="5">
    <source>
        <dbReference type="EMBL" id="MDT2601854.1"/>
    </source>
</evidence>
<name>A0ABU3F3Z0_9ENTE</name>
<keyword evidence="1" id="KW-0472">Membrane</keyword>
<gene>
    <name evidence="5" type="ORF">P7D85_18905</name>
</gene>
<dbReference type="SUPFAM" id="SSF49478">
    <property type="entry name" value="Cna protein B-type domain"/>
    <property type="match status" value="1"/>
</dbReference>
<dbReference type="NCBIfam" id="TIGR01167">
    <property type="entry name" value="LPXTG_anchor"/>
    <property type="match status" value="1"/>
</dbReference>
<dbReference type="EMBL" id="JARPYI010000014">
    <property type="protein sequence ID" value="MDT2601854.1"/>
    <property type="molecule type" value="Genomic_DNA"/>
</dbReference>
<dbReference type="InterPro" id="IPR013783">
    <property type="entry name" value="Ig-like_fold"/>
</dbReference>
<evidence type="ECO:0000313" key="6">
    <source>
        <dbReference type="Proteomes" id="UP001252875"/>
    </source>
</evidence>
<protein>
    <submittedName>
        <fullName evidence="5">SpaH/EbpB family LPXTG-anchored major pilin</fullName>
    </submittedName>
</protein>
<feature type="signal peptide" evidence="2">
    <location>
        <begin position="1"/>
        <end position="22"/>
    </location>
</feature>
<feature type="transmembrane region" description="Helical" evidence="1">
    <location>
        <begin position="501"/>
        <end position="521"/>
    </location>
</feature>
<feature type="chain" id="PRO_5045056722" evidence="2">
    <location>
        <begin position="23"/>
        <end position="530"/>
    </location>
</feature>
<keyword evidence="1" id="KW-0812">Transmembrane</keyword>
<dbReference type="Gene3D" id="2.60.40.10">
    <property type="entry name" value="Immunoglobulins"/>
    <property type="match status" value="2"/>
</dbReference>
<dbReference type="InterPro" id="IPR041033">
    <property type="entry name" value="SpaA_PFL_dom_1"/>
</dbReference>
<dbReference type="InterPro" id="IPR048052">
    <property type="entry name" value="FM1-like"/>
</dbReference>
<accession>A0ABU3F3Z0</accession>
<dbReference type="InterPro" id="IPR032364">
    <property type="entry name" value="GramPos_pilinD1_N"/>
</dbReference>
<proteinExistence type="predicted"/>
<keyword evidence="6" id="KW-1185">Reference proteome</keyword>
<dbReference type="Gene3D" id="2.60.40.740">
    <property type="match status" value="1"/>
</dbReference>
<dbReference type="Proteomes" id="UP001252875">
    <property type="component" value="Unassembled WGS sequence"/>
</dbReference>
<evidence type="ECO:0000259" key="3">
    <source>
        <dbReference type="Pfam" id="PF16555"/>
    </source>
</evidence>
<dbReference type="Pfam" id="PF16555">
    <property type="entry name" value="GramPos_pilinD1"/>
    <property type="match status" value="1"/>
</dbReference>